<accession>A0ABV9RUA2</accession>
<dbReference type="Gene3D" id="3.40.1160.10">
    <property type="entry name" value="Acetylglutamate kinase-like"/>
    <property type="match status" value="1"/>
</dbReference>
<feature type="domain" description="Aspartate/glutamate/uridylate kinase" evidence="8">
    <location>
        <begin position="28"/>
        <end position="274"/>
    </location>
</feature>
<protein>
    <submittedName>
        <fullName evidence="9">[LysW]-aminoadipate kinase</fullName>
    </submittedName>
</protein>
<keyword evidence="5" id="KW-0067">ATP-binding</keyword>
<evidence type="ECO:0000256" key="7">
    <source>
        <dbReference type="SAM" id="MobiDB-lite"/>
    </source>
</evidence>
<evidence type="ECO:0000256" key="6">
    <source>
        <dbReference type="ARBA" id="ARBA00029440"/>
    </source>
</evidence>
<dbReference type="GO" id="GO:0016301">
    <property type="term" value="F:kinase activity"/>
    <property type="evidence" value="ECO:0007669"/>
    <property type="project" value="UniProtKB-KW"/>
</dbReference>
<dbReference type="SUPFAM" id="SSF53633">
    <property type="entry name" value="Carbamate kinase-like"/>
    <property type="match status" value="1"/>
</dbReference>
<reference evidence="10" key="1">
    <citation type="journal article" date="2019" name="Int. J. Syst. Evol. Microbiol.">
        <title>The Global Catalogue of Microorganisms (GCM) 10K type strain sequencing project: providing services to taxonomists for standard genome sequencing and annotation.</title>
        <authorList>
            <consortium name="The Broad Institute Genomics Platform"/>
            <consortium name="The Broad Institute Genome Sequencing Center for Infectious Disease"/>
            <person name="Wu L."/>
            <person name="Ma J."/>
        </authorList>
    </citation>
    <scope>NUCLEOTIDE SEQUENCE [LARGE SCALE GENOMIC DNA]</scope>
    <source>
        <strain evidence="10">ZS-22-S1</strain>
    </source>
</reference>
<sequence>MPSSASTSRPGGTRPPGSTSSGSTRSDRYVVKLGGSLDTDITGACGDLATLVGRGAEVVVVHGGGAAADRLGTELGRPPRYLTGRGGRRSRYTDAAALDVLRLGILGRVKPDLVVALHNLGVRAVGLSGVDGGLVTATRNRPARATVDGVEVVVRDDLSGRIAAVDPALLGTLLGGGFTPVVSPPALGTGGETLNVDADRFAAALAVALSADWLVVLSDVPGLLADRHNPASLVPEVPADALDACLAVADGRMKVKVRAAAEAHRDGVRNVVLADGRVASPVLAACAGAGTRFVEETYAQAS</sequence>
<evidence type="ECO:0000313" key="10">
    <source>
        <dbReference type="Proteomes" id="UP001595859"/>
    </source>
</evidence>
<feature type="compositionally biased region" description="Low complexity" evidence="7">
    <location>
        <begin position="1"/>
        <end position="24"/>
    </location>
</feature>
<feature type="region of interest" description="Disordered" evidence="7">
    <location>
        <begin position="1"/>
        <end position="27"/>
    </location>
</feature>
<proteinExistence type="predicted"/>
<evidence type="ECO:0000256" key="2">
    <source>
        <dbReference type="ARBA" id="ARBA00022679"/>
    </source>
</evidence>
<dbReference type="EMBL" id="JBHSIS010000002">
    <property type="protein sequence ID" value="MFC4852229.1"/>
    <property type="molecule type" value="Genomic_DNA"/>
</dbReference>
<comment type="caution">
    <text evidence="9">The sequence shown here is derived from an EMBL/GenBank/DDBJ whole genome shotgun (WGS) entry which is preliminary data.</text>
</comment>
<dbReference type="InterPro" id="IPR001057">
    <property type="entry name" value="Glu/AcGlu_kinase"/>
</dbReference>
<dbReference type="RefSeq" id="WP_378053754.1">
    <property type="nucleotide sequence ID" value="NZ_JBHSIS010000002.1"/>
</dbReference>
<dbReference type="InterPro" id="IPR001048">
    <property type="entry name" value="Asp/Glu/Uridylate_kinase"/>
</dbReference>
<dbReference type="PRINTS" id="PR00474">
    <property type="entry name" value="GLU5KINASE"/>
</dbReference>
<evidence type="ECO:0000256" key="1">
    <source>
        <dbReference type="ARBA" id="ARBA00022605"/>
    </source>
</evidence>
<evidence type="ECO:0000259" key="8">
    <source>
        <dbReference type="Pfam" id="PF00696"/>
    </source>
</evidence>
<dbReference type="InterPro" id="IPR004662">
    <property type="entry name" value="AcgluKinase_fam"/>
</dbReference>
<dbReference type="InterPro" id="IPR036393">
    <property type="entry name" value="AceGlu_kinase-like_sf"/>
</dbReference>
<name>A0ABV9RUA2_9PSEU</name>
<dbReference type="Proteomes" id="UP001595859">
    <property type="component" value="Unassembled WGS sequence"/>
</dbReference>
<keyword evidence="1" id="KW-0028">Amino-acid biosynthesis</keyword>
<evidence type="ECO:0000313" key="9">
    <source>
        <dbReference type="EMBL" id="MFC4852229.1"/>
    </source>
</evidence>
<dbReference type="NCBIfam" id="NF010659">
    <property type="entry name" value="PRK14058.1-1"/>
    <property type="match status" value="1"/>
</dbReference>
<comment type="pathway">
    <text evidence="6">Amino-acid biosynthesis.</text>
</comment>
<keyword evidence="4 9" id="KW-0418">Kinase</keyword>
<organism evidence="9 10">
    <name type="scientific">Actinophytocola glycyrrhizae</name>
    <dbReference type="NCBI Taxonomy" id="2044873"/>
    <lineage>
        <taxon>Bacteria</taxon>
        <taxon>Bacillati</taxon>
        <taxon>Actinomycetota</taxon>
        <taxon>Actinomycetes</taxon>
        <taxon>Pseudonocardiales</taxon>
        <taxon>Pseudonocardiaceae</taxon>
    </lineage>
</organism>
<dbReference type="PANTHER" id="PTHR23342:SF20">
    <property type="entry name" value="[LYSW]-AMINOADIPATE KINASE"/>
    <property type="match status" value="1"/>
</dbReference>
<keyword evidence="3" id="KW-0547">Nucleotide-binding</keyword>
<evidence type="ECO:0000256" key="3">
    <source>
        <dbReference type="ARBA" id="ARBA00022741"/>
    </source>
</evidence>
<keyword evidence="2" id="KW-0808">Transferase</keyword>
<evidence type="ECO:0000256" key="5">
    <source>
        <dbReference type="ARBA" id="ARBA00022840"/>
    </source>
</evidence>
<evidence type="ECO:0000256" key="4">
    <source>
        <dbReference type="ARBA" id="ARBA00022777"/>
    </source>
</evidence>
<dbReference type="Pfam" id="PF00696">
    <property type="entry name" value="AA_kinase"/>
    <property type="match status" value="1"/>
</dbReference>
<dbReference type="PIRSF" id="PIRSF000728">
    <property type="entry name" value="NAGK"/>
    <property type="match status" value="1"/>
</dbReference>
<dbReference type="NCBIfam" id="TIGR00761">
    <property type="entry name" value="argB"/>
    <property type="match status" value="1"/>
</dbReference>
<gene>
    <name evidence="9" type="ORF">ACFPCV_01845</name>
</gene>
<keyword evidence="10" id="KW-1185">Reference proteome</keyword>
<dbReference type="PANTHER" id="PTHR23342">
    <property type="entry name" value="N-ACETYLGLUTAMATE SYNTHASE"/>
    <property type="match status" value="1"/>
</dbReference>